<dbReference type="InterPro" id="IPR002300">
    <property type="entry name" value="aa-tRNA-synth_Ia"/>
</dbReference>
<proteinExistence type="inferred from homology"/>
<dbReference type="FunCoup" id="A0A0C3D682">
    <property type="interactions" value="772"/>
</dbReference>
<dbReference type="HOGENOM" id="CLU_001493_7_2_1"/>
<evidence type="ECO:0000256" key="4">
    <source>
        <dbReference type="ARBA" id="ARBA00022598"/>
    </source>
</evidence>
<dbReference type="GO" id="GO:0004822">
    <property type="term" value="F:isoleucine-tRNA ligase activity"/>
    <property type="evidence" value="ECO:0007669"/>
    <property type="project" value="UniProtKB-EC"/>
</dbReference>
<evidence type="ECO:0000256" key="5">
    <source>
        <dbReference type="ARBA" id="ARBA00022741"/>
    </source>
</evidence>
<evidence type="ECO:0000256" key="8">
    <source>
        <dbReference type="ARBA" id="ARBA00023146"/>
    </source>
</evidence>
<dbReference type="Gene3D" id="3.90.740.10">
    <property type="entry name" value="Valyl/Leucyl/Isoleucyl-tRNA synthetase, editing domain"/>
    <property type="match status" value="1"/>
</dbReference>
<comment type="catalytic activity">
    <reaction evidence="10">
        <text>tRNA(Ile) + L-isoleucine + ATP = L-isoleucyl-tRNA(Ile) + AMP + diphosphate</text>
        <dbReference type="Rhea" id="RHEA:11060"/>
        <dbReference type="Rhea" id="RHEA-COMP:9666"/>
        <dbReference type="Rhea" id="RHEA-COMP:9695"/>
        <dbReference type="ChEBI" id="CHEBI:30616"/>
        <dbReference type="ChEBI" id="CHEBI:33019"/>
        <dbReference type="ChEBI" id="CHEBI:58045"/>
        <dbReference type="ChEBI" id="CHEBI:78442"/>
        <dbReference type="ChEBI" id="CHEBI:78528"/>
        <dbReference type="ChEBI" id="CHEBI:456215"/>
        <dbReference type="EC" id="6.1.1.5"/>
    </reaction>
</comment>
<dbReference type="STRING" id="913774.A0A0C3D682"/>
<gene>
    <name evidence="15" type="ORF">OIDMADRAFT_130553</name>
</gene>
<dbReference type="Pfam" id="PF00133">
    <property type="entry name" value="tRNA-synt_1"/>
    <property type="match status" value="1"/>
</dbReference>
<evidence type="ECO:0000313" key="15">
    <source>
        <dbReference type="EMBL" id="KIM97417.1"/>
    </source>
</evidence>
<evidence type="ECO:0000256" key="12">
    <source>
        <dbReference type="RuleBase" id="RU363035"/>
    </source>
</evidence>
<accession>A0A0C3D682</accession>
<feature type="domain" description="Methionyl/Valyl/Leucyl/Isoleucyl-tRNA synthetase anticodon-binding" evidence="14">
    <location>
        <begin position="701"/>
        <end position="797"/>
    </location>
</feature>
<dbReference type="PANTHER" id="PTHR42765:SF1">
    <property type="entry name" value="ISOLEUCINE--TRNA LIGASE, MITOCHONDRIAL"/>
    <property type="match status" value="1"/>
</dbReference>
<keyword evidence="7 12" id="KW-0648">Protein biosynthesis</keyword>
<dbReference type="GO" id="GO:0005739">
    <property type="term" value="C:mitochondrion"/>
    <property type="evidence" value="ECO:0007669"/>
    <property type="project" value="UniProtKB-SubCell"/>
</dbReference>
<dbReference type="PRINTS" id="PR00984">
    <property type="entry name" value="TRNASYNTHILE"/>
</dbReference>
<comment type="subcellular location">
    <subcellularLocation>
        <location evidence="1">Mitochondrion</location>
    </subcellularLocation>
</comment>
<dbReference type="SUPFAM" id="SSF50677">
    <property type="entry name" value="ValRS/IleRS/LeuRS editing domain"/>
    <property type="match status" value="1"/>
</dbReference>
<name>A0A0C3D682_OIDMZ</name>
<dbReference type="InterPro" id="IPR009080">
    <property type="entry name" value="tRNAsynth_Ia_anticodon-bd"/>
</dbReference>
<evidence type="ECO:0000259" key="13">
    <source>
        <dbReference type="Pfam" id="PF00133"/>
    </source>
</evidence>
<dbReference type="InterPro" id="IPR013155">
    <property type="entry name" value="M/V/L/I-tRNA-synth_anticd-bd"/>
</dbReference>
<evidence type="ECO:0000256" key="6">
    <source>
        <dbReference type="ARBA" id="ARBA00022840"/>
    </source>
</evidence>
<dbReference type="PROSITE" id="PS00178">
    <property type="entry name" value="AA_TRNA_LIGASE_I"/>
    <property type="match status" value="1"/>
</dbReference>
<dbReference type="SUPFAM" id="SSF47323">
    <property type="entry name" value="Anticodon-binding domain of a subclass of class I aminoacyl-tRNA synthetases"/>
    <property type="match status" value="1"/>
</dbReference>
<evidence type="ECO:0000313" key="16">
    <source>
        <dbReference type="Proteomes" id="UP000054321"/>
    </source>
</evidence>
<dbReference type="SUPFAM" id="SSF52374">
    <property type="entry name" value="Nucleotidylyl transferase"/>
    <property type="match status" value="1"/>
</dbReference>
<dbReference type="InParanoid" id="A0A0C3D682"/>
<dbReference type="EC" id="6.1.1.5" evidence="3"/>
<dbReference type="FunFam" id="3.40.50.620:FF:000111">
    <property type="entry name" value="Mitochondrial isoleucyl-tRNA synthetase"/>
    <property type="match status" value="1"/>
</dbReference>
<dbReference type="NCBIfam" id="TIGR00392">
    <property type="entry name" value="ileS"/>
    <property type="match status" value="1"/>
</dbReference>
<keyword evidence="4 12" id="KW-0436">Ligase</keyword>
<evidence type="ECO:0000256" key="11">
    <source>
        <dbReference type="ARBA" id="ARBA00068280"/>
    </source>
</evidence>
<keyword evidence="5 12" id="KW-0547">Nucleotide-binding</keyword>
<evidence type="ECO:0000259" key="14">
    <source>
        <dbReference type="Pfam" id="PF08264"/>
    </source>
</evidence>
<comment type="similarity">
    <text evidence="2 12">Belongs to the class-I aminoacyl-tRNA synthetase family.</text>
</comment>
<dbReference type="InterPro" id="IPR033708">
    <property type="entry name" value="Anticodon_Ile_BEm"/>
</dbReference>
<dbReference type="Pfam" id="PF08264">
    <property type="entry name" value="Anticodon_1"/>
    <property type="match status" value="1"/>
</dbReference>
<dbReference type="InterPro" id="IPR002301">
    <property type="entry name" value="Ile-tRNA-ligase"/>
</dbReference>
<keyword evidence="16" id="KW-1185">Reference proteome</keyword>
<evidence type="ECO:0000256" key="2">
    <source>
        <dbReference type="ARBA" id="ARBA00005594"/>
    </source>
</evidence>
<dbReference type="Gene3D" id="3.40.50.620">
    <property type="entry name" value="HUPs"/>
    <property type="match status" value="2"/>
</dbReference>
<organism evidence="15 16">
    <name type="scientific">Oidiodendron maius (strain Zn)</name>
    <dbReference type="NCBI Taxonomy" id="913774"/>
    <lineage>
        <taxon>Eukaryota</taxon>
        <taxon>Fungi</taxon>
        <taxon>Dikarya</taxon>
        <taxon>Ascomycota</taxon>
        <taxon>Pezizomycotina</taxon>
        <taxon>Leotiomycetes</taxon>
        <taxon>Leotiomycetes incertae sedis</taxon>
        <taxon>Myxotrichaceae</taxon>
        <taxon>Oidiodendron</taxon>
    </lineage>
</organism>
<protein>
    <recommendedName>
        <fullName evidence="11">Isoleucine--tRNA ligase, mitochondrial</fullName>
        <ecNumber evidence="3">6.1.1.5</ecNumber>
    </recommendedName>
    <alternativeName>
        <fullName evidence="9">Isoleucyl-tRNA synthetase</fullName>
    </alternativeName>
</protein>
<reference evidence="16" key="2">
    <citation type="submission" date="2015-01" db="EMBL/GenBank/DDBJ databases">
        <title>Evolutionary Origins and Diversification of the Mycorrhizal Mutualists.</title>
        <authorList>
            <consortium name="DOE Joint Genome Institute"/>
            <consortium name="Mycorrhizal Genomics Consortium"/>
            <person name="Kohler A."/>
            <person name="Kuo A."/>
            <person name="Nagy L.G."/>
            <person name="Floudas D."/>
            <person name="Copeland A."/>
            <person name="Barry K.W."/>
            <person name="Cichocki N."/>
            <person name="Veneault-Fourrey C."/>
            <person name="LaButti K."/>
            <person name="Lindquist E.A."/>
            <person name="Lipzen A."/>
            <person name="Lundell T."/>
            <person name="Morin E."/>
            <person name="Murat C."/>
            <person name="Riley R."/>
            <person name="Ohm R."/>
            <person name="Sun H."/>
            <person name="Tunlid A."/>
            <person name="Henrissat B."/>
            <person name="Grigoriev I.V."/>
            <person name="Hibbett D.S."/>
            <person name="Martin F."/>
        </authorList>
    </citation>
    <scope>NUCLEOTIDE SEQUENCE [LARGE SCALE GENOMIC DNA]</scope>
    <source>
        <strain evidence="16">Zn</strain>
    </source>
</reference>
<dbReference type="Proteomes" id="UP000054321">
    <property type="component" value="Unassembled WGS sequence"/>
</dbReference>
<dbReference type="Gene3D" id="1.10.10.830">
    <property type="entry name" value="Ile-tRNA synthetase CP2 domain-like"/>
    <property type="match status" value="1"/>
</dbReference>
<dbReference type="InterPro" id="IPR001412">
    <property type="entry name" value="aa-tRNA-synth_I_CS"/>
</dbReference>
<dbReference type="GO" id="GO:0032543">
    <property type="term" value="P:mitochondrial translation"/>
    <property type="evidence" value="ECO:0007669"/>
    <property type="project" value="EnsemblFungi"/>
</dbReference>
<dbReference type="PANTHER" id="PTHR42765">
    <property type="entry name" value="SOLEUCYL-TRNA SYNTHETASE"/>
    <property type="match status" value="1"/>
</dbReference>
<feature type="domain" description="Aminoacyl-tRNA synthetase class Ia" evidence="13">
    <location>
        <begin position="37"/>
        <end position="660"/>
    </location>
</feature>
<keyword evidence="6 12" id="KW-0067">ATP-binding</keyword>
<dbReference type="InterPro" id="IPR050081">
    <property type="entry name" value="Ile-tRNA_ligase"/>
</dbReference>
<dbReference type="GO" id="GO:0006428">
    <property type="term" value="P:isoleucyl-tRNA aminoacylation"/>
    <property type="evidence" value="ECO:0007669"/>
    <property type="project" value="InterPro"/>
</dbReference>
<evidence type="ECO:0000256" key="9">
    <source>
        <dbReference type="ARBA" id="ARBA00032665"/>
    </source>
</evidence>
<dbReference type="InterPro" id="IPR014729">
    <property type="entry name" value="Rossmann-like_a/b/a_fold"/>
</dbReference>
<evidence type="ECO:0000256" key="1">
    <source>
        <dbReference type="ARBA" id="ARBA00004173"/>
    </source>
</evidence>
<evidence type="ECO:0000256" key="10">
    <source>
        <dbReference type="ARBA" id="ARBA00048359"/>
    </source>
</evidence>
<reference evidence="15 16" key="1">
    <citation type="submission" date="2014-04" db="EMBL/GenBank/DDBJ databases">
        <authorList>
            <consortium name="DOE Joint Genome Institute"/>
            <person name="Kuo A."/>
            <person name="Martino E."/>
            <person name="Perotto S."/>
            <person name="Kohler A."/>
            <person name="Nagy L.G."/>
            <person name="Floudas D."/>
            <person name="Copeland A."/>
            <person name="Barry K.W."/>
            <person name="Cichocki N."/>
            <person name="Veneault-Fourrey C."/>
            <person name="LaButti K."/>
            <person name="Lindquist E.A."/>
            <person name="Lipzen A."/>
            <person name="Lundell T."/>
            <person name="Morin E."/>
            <person name="Murat C."/>
            <person name="Sun H."/>
            <person name="Tunlid A."/>
            <person name="Henrissat B."/>
            <person name="Grigoriev I.V."/>
            <person name="Hibbett D.S."/>
            <person name="Martin F."/>
            <person name="Nordberg H.P."/>
            <person name="Cantor M.N."/>
            <person name="Hua S.X."/>
        </authorList>
    </citation>
    <scope>NUCLEOTIDE SEQUENCE [LARGE SCALE GENOMIC DNA]</scope>
    <source>
        <strain evidence="15 16">Zn</strain>
    </source>
</reference>
<sequence length="941" mass="105260">MSIRPAISWSSTLRLPKSSFPPRPISADQAKYIKRSSDDLYEWQTWERAAQEPFVLHDGPPYANGDLHIGHALNKILKDIVCRVKVQQGRRVIYVPGWDCHGLPIEIKALEKHRETNNGELLDAVSIRKAAYALSTKTVQKQMKGFREWGVMADWEKAWKTTDKEFEIKQLVVFREMVKKGLIFRRFKPVYWSPSSKTALAEAELEYKEDHESLAAYIKFPITYIPESIQKLLPDGGGSLSAVIWTTTPWTLPANRAIAVNAEMEYSIVNKGGDLLIIAKSRLLQVSKACFESEFHVVVDSIPGRDLQGMKYQNSLRGKESVLQPLILADFVSSDSGTGLVHCAPGHGMDDYEVCTRLGIPADSPVDDNGCFTSAALPDNPSELEGTSVTDGGSRRVLDILGDTFILETHKYKHKYPYDWRTKLPVIVRATEQWFADVGSVKDKALKHMREVQFIPEGGQVRMESFVKGRSEWCISRQRAWGVPIPALYDESGKAVLTEASVDHIISVIKERGIDAWWTDAQDEPAWYTPGLEGNYRRGKDTMDVWFDSGTSWTQTEQQADVYLEGTDQHRGWFQSSLLTHTCASGKDVAPFKTLITHGFTLDQDGKKMSKSIGNVIAPGQIMDGSLLPAPASKKKGANAPLGADALRLWVASCDYTRDVIIGQPILKANYGALVKYRVMLKMLLGSMHKEARTAPITKLDQVALCQLESAMEEVADAYDNFEFNKGVNAINRWISNDLSAIYFEAVKDRLYCADGGGVMEEIFQGLLRMLTPITPSLVEEAWDHRPQWMREEDQIHPFHQALTDPLTERNPKPADHIRIDIPWLLNANTAIKAAQEGARSKKLIGSSLESAVVLQLPSQAHQLFNNYADELDGLFVSSSVTINQPVEGTWKFSSEFATLDGVPGVAWVVPAKNSKCPRCWRFVAPAEDELCPRCHDAVYS</sequence>
<dbReference type="OrthoDB" id="10264412at2759"/>
<dbReference type="EMBL" id="KN832882">
    <property type="protein sequence ID" value="KIM97417.1"/>
    <property type="molecule type" value="Genomic_DNA"/>
</dbReference>
<dbReference type="AlphaFoldDB" id="A0A0C3D682"/>
<evidence type="ECO:0000256" key="3">
    <source>
        <dbReference type="ARBA" id="ARBA00013165"/>
    </source>
</evidence>
<dbReference type="GO" id="GO:0002161">
    <property type="term" value="F:aminoacyl-tRNA deacylase activity"/>
    <property type="evidence" value="ECO:0007669"/>
    <property type="project" value="InterPro"/>
</dbReference>
<dbReference type="GO" id="GO:0000049">
    <property type="term" value="F:tRNA binding"/>
    <property type="evidence" value="ECO:0007669"/>
    <property type="project" value="InterPro"/>
</dbReference>
<keyword evidence="8 12" id="KW-0030">Aminoacyl-tRNA synthetase</keyword>
<dbReference type="Gene3D" id="1.10.730.20">
    <property type="match status" value="1"/>
</dbReference>
<dbReference type="InterPro" id="IPR009008">
    <property type="entry name" value="Val/Leu/Ile-tRNA-synth_edit"/>
</dbReference>
<evidence type="ECO:0000256" key="7">
    <source>
        <dbReference type="ARBA" id="ARBA00022917"/>
    </source>
</evidence>
<dbReference type="GO" id="GO:0005524">
    <property type="term" value="F:ATP binding"/>
    <property type="evidence" value="ECO:0007669"/>
    <property type="project" value="UniProtKB-KW"/>
</dbReference>
<dbReference type="CDD" id="cd07960">
    <property type="entry name" value="Anticodon_Ia_Ile_BEm"/>
    <property type="match status" value="1"/>
</dbReference>